<gene>
    <name evidence="3" type="ORF">X975_18957</name>
</gene>
<name>A0A087TVL2_STEMI</name>
<dbReference type="SUPFAM" id="SSF49599">
    <property type="entry name" value="TRAF domain-like"/>
    <property type="match status" value="2"/>
</dbReference>
<protein>
    <submittedName>
        <fullName evidence="3">Speckle-type POZ protein</fullName>
    </submittedName>
</protein>
<dbReference type="InterPro" id="IPR008974">
    <property type="entry name" value="TRAF-like"/>
</dbReference>
<dbReference type="OMA" id="QHITANY"/>
<dbReference type="Pfam" id="PF22486">
    <property type="entry name" value="MATH_2"/>
    <property type="match status" value="2"/>
</dbReference>
<sequence length="648" mass="74479">MASLRELSNCEKVLKAEKFCRFGFVVSRSVFIWSIENFSMCCQNDDSIINSPEFGMTQSMPAKFSLAIEPKGIAGKEEYICVFLYRACEDNAPEVVFVESFLSIVDADGKLCNIHGSRIFIKKYEGWGFPSFILREEILEKKSEFLPNDTLTLRWEVGVRIEDNQSTERNAKQKEEEISVYESLSHDLKKLCDSGQYSDLTLKLVGEELKLHSVILGARCSVLENVIEAERLKHGVANLDFTDLNPDAVKAFISYLYTGKAHSICYGPLGLYEMACKYDLHELQHIYKPNEFHAETRISVNNCSYTWVIENFSSLKHSIDENVLKASFLPQGENFDLLFQQKCQNREDDDVSVFLCRLWCDSEEKAVSVKFKVSIVDANNELQHTATLNQKFEMGEKFGFCPFIKRDMLFKEENNLLPNNTLTLQCDISVSDGTHEFSDAEEVFLRETSVGFTDDHLKKLGEDLEALYKSKKLTDITIRMKHDEFHVHKVILMARSPVFCGMFSCEMAEKKTNVIEITDIEPHIIEIMLQYIYSGQLKNVNMDNAVELYSASDKYQLLDMKAKCCTYFLSSLTIDNVCDMLIIADMYTDNELKLAAKKYFCSNACDIMETSKWQNILKDNVLLASEVLQFHSAYYDRIYKAIRRDKCH</sequence>
<evidence type="ECO:0000259" key="1">
    <source>
        <dbReference type="PROSITE" id="PS50097"/>
    </source>
</evidence>
<accession>A0A087TVL2</accession>
<dbReference type="FunFam" id="3.30.710.10:FF:000159">
    <property type="entry name" value="Speckle-type POZ protein B"/>
    <property type="match status" value="1"/>
</dbReference>
<evidence type="ECO:0000313" key="3">
    <source>
        <dbReference type="EMBL" id="KFM69151.1"/>
    </source>
</evidence>
<dbReference type="Proteomes" id="UP000054359">
    <property type="component" value="Unassembled WGS sequence"/>
</dbReference>
<dbReference type="InterPro" id="IPR011333">
    <property type="entry name" value="SKP1/BTB/POZ_sf"/>
</dbReference>
<dbReference type="STRING" id="407821.A0A087TVL2"/>
<dbReference type="SMART" id="SM00225">
    <property type="entry name" value="BTB"/>
    <property type="match status" value="2"/>
</dbReference>
<dbReference type="PROSITE" id="PS50144">
    <property type="entry name" value="MATH"/>
    <property type="match status" value="2"/>
</dbReference>
<feature type="domain" description="BTB" evidence="1">
    <location>
        <begin position="474"/>
        <end position="541"/>
    </location>
</feature>
<dbReference type="Pfam" id="PF00651">
    <property type="entry name" value="BTB"/>
    <property type="match status" value="2"/>
</dbReference>
<dbReference type="Gene3D" id="2.60.210.10">
    <property type="entry name" value="Apoptosis, Tumor Necrosis Factor Receptor Associated Protein 2, Chain A"/>
    <property type="match status" value="2"/>
</dbReference>
<dbReference type="SUPFAM" id="SSF54695">
    <property type="entry name" value="POZ domain"/>
    <property type="match status" value="2"/>
</dbReference>
<dbReference type="Gene3D" id="3.30.710.10">
    <property type="entry name" value="Potassium Channel Kv1.1, Chain A"/>
    <property type="match status" value="2"/>
</dbReference>
<keyword evidence="4" id="KW-1185">Reference proteome</keyword>
<dbReference type="PROSITE" id="PS50097">
    <property type="entry name" value="BTB"/>
    <property type="match status" value="2"/>
</dbReference>
<dbReference type="GO" id="GO:0030163">
    <property type="term" value="P:protein catabolic process"/>
    <property type="evidence" value="ECO:0007669"/>
    <property type="project" value="UniProtKB-ARBA"/>
</dbReference>
<dbReference type="AlphaFoldDB" id="A0A087TVL2"/>
<dbReference type="Gene3D" id="1.25.40.420">
    <property type="match status" value="1"/>
</dbReference>
<dbReference type="CDD" id="cd18186">
    <property type="entry name" value="BTB_POZ_ZBTB_KLHL-like"/>
    <property type="match status" value="1"/>
</dbReference>
<evidence type="ECO:0000259" key="2">
    <source>
        <dbReference type="PROSITE" id="PS50144"/>
    </source>
</evidence>
<dbReference type="EMBL" id="KK116946">
    <property type="protein sequence ID" value="KFM69151.1"/>
    <property type="molecule type" value="Genomic_DNA"/>
</dbReference>
<reference evidence="3 4" key="1">
    <citation type="submission" date="2013-11" db="EMBL/GenBank/DDBJ databases">
        <title>Genome sequencing of Stegodyphus mimosarum.</title>
        <authorList>
            <person name="Bechsgaard J."/>
        </authorList>
    </citation>
    <scope>NUCLEOTIDE SEQUENCE [LARGE SCALE GENOMIC DNA]</scope>
</reference>
<dbReference type="InterPro" id="IPR000210">
    <property type="entry name" value="BTB/POZ_dom"/>
</dbReference>
<dbReference type="PANTHER" id="PTHR24413">
    <property type="entry name" value="SPECKLE-TYPE POZ PROTEIN"/>
    <property type="match status" value="1"/>
</dbReference>
<feature type="domain" description="MATH" evidence="2">
    <location>
        <begin position="302"/>
        <end position="428"/>
    </location>
</feature>
<organism evidence="3 4">
    <name type="scientific">Stegodyphus mimosarum</name>
    <name type="common">African social velvet spider</name>
    <dbReference type="NCBI Taxonomy" id="407821"/>
    <lineage>
        <taxon>Eukaryota</taxon>
        <taxon>Metazoa</taxon>
        <taxon>Ecdysozoa</taxon>
        <taxon>Arthropoda</taxon>
        <taxon>Chelicerata</taxon>
        <taxon>Arachnida</taxon>
        <taxon>Araneae</taxon>
        <taxon>Araneomorphae</taxon>
        <taxon>Entelegynae</taxon>
        <taxon>Eresoidea</taxon>
        <taxon>Eresidae</taxon>
        <taxon>Stegodyphus</taxon>
    </lineage>
</organism>
<evidence type="ECO:0000313" key="4">
    <source>
        <dbReference type="Proteomes" id="UP000054359"/>
    </source>
</evidence>
<feature type="domain" description="BTB" evidence="1">
    <location>
        <begin position="198"/>
        <end position="260"/>
    </location>
</feature>
<dbReference type="OrthoDB" id="6431021at2759"/>
<feature type="domain" description="MATH" evidence="2">
    <location>
        <begin position="28"/>
        <end position="157"/>
    </location>
</feature>
<feature type="non-terminal residue" evidence="3">
    <location>
        <position position="648"/>
    </location>
</feature>
<dbReference type="InterPro" id="IPR002083">
    <property type="entry name" value="MATH/TRAF_dom"/>
</dbReference>
<proteinExistence type="predicted"/>